<keyword evidence="2" id="KW-1185">Reference proteome</keyword>
<dbReference type="Proteomes" id="UP000240987">
    <property type="component" value="Unassembled WGS sequence"/>
</dbReference>
<reference evidence="1 2" key="1">
    <citation type="submission" date="2018-01" db="EMBL/GenBank/DDBJ databases">
        <title>Whole genome sequencing of Histamine producing bacteria.</title>
        <authorList>
            <person name="Butler K."/>
        </authorList>
    </citation>
    <scope>NUCLEOTIDE SEQUENCE [LARGE SCALE GENOMIC DNA]</scope>
    <source>
        <strain evidence="1 2">JCM 12947</strain>
    </source>
</reference>
<dbReference type="InterPro" id="IPR010297">
    <property type="entry name" value="DUF900_hydrolase"/>
</dbReference>
<dbReference type="EMBL" id="PYMJ01000020">
    <property type="protein sequence ID" value="PSU46607.1"/>
    <property type="molecule type" value="Genomic_DNA"/>
</dbReference>
<accession>A0A2T3JCM6</accession>
<dbReference type="InterPro" id="IPR029058">
    <property type="entry name" value="AB_hydrolase_fold"/>
</dbReference>
<dbReference type="SUPFAM" id="SSF53474">
    <property type="entry name" value="alpha/beta-Hydrolases"/>
    <property type="match status" value="1"/>
</dbReference>
<evidence type="ECO:0008006" key="3">
    <source>
        <dbReference type="Google" id="ProtNLM"/>
    </source>
</evidence>
<proteinExistence type="predicted"/>
<comment type="caution">
    <text evidence="1">The sequence shown here is derived from an EMBL/GenBank/DDBJ whole genome shotgun (WGS) entry which is preliminary data.</text>
</comment>
<dbReference type="Pfam" id="PF05990">
    <property type="entry name" value="DUF900"/>
    <property type="match status" value="1"/>
</dbReference>
<dbReference type="RefSeq" id="WP_107243970.1">
    <property type="nucleotide sequence ID" value="NZ_PYMJ01000020.1"/>
</dbReference>
<gene>
    <name evidence="1" type="ORF">C9J12_18010</name>
</gene>
<evidence type="ECO:0000313" key="2">
    <source>
        <dbReference type="Proteomes" id="UP000240987"/>
    </source>
</evidence>
<protein>
    <recommendedName>
        <fullName evidence="3">Alpha/beta hydrolase</fullName>
    </recommendedName>
</protein>
<dbReference type="Gene3D" id="3.40.50.1820">
    <property type="entry name" value="alpha/beta hydrolase"/>
    <property type="match status" value="1"/>
</dbReference>
<name>A0A2T3JCM6_9GAMM</name>
<organism evidence="1 2">
    <name type="scientific">Photobacterium frigidiphilum</name>
    <dbReference type="NCBI Taxonomy" id="264736"/>
    <lineage>
        <taxon>Bacteria</taxon>
        <taxon>Pseudomonadati</taxon>
        <taxon>Pseudomonadota</taxon>
        <taxon>Gammaproteobacteria</taxon>
        <taxon>Vibrionales</taxon>
        <taxon>Vibrionaceae</taxon>
        <taxon>Photobacterium</taxon>
    </lineage>
</organism>
<evidence type="ECO:0000313" key="1">
    <source>
        <dbReference type="EMBL" id="PSU46607.1"/>
    </source>
</evidence>
<dbReference type="AlphaFoldDB" id="A0A2T3JCM6"/>
<sequence length="283" mass="32334">MSKVIICIHGRANKPEPTTLNQWWKQSIKEGLKKNTITELEHIDIHMAYYANIYYADVGPVTYTENKEVYVEAKQGAIKPYKKGMFDRLRSISENWLDTPIDELEKHSDLLSKLARSVSKKILGDLGEYYSNSNRRNQTNDRLKDLLIEHQHDEIILISHSMGTIVAYEVLRELGRDKEHQGFVLDHFITMGSPLGLTAVKGNAIGNHKNLRTPSCVKGSWTNFSDPQDFVCLDSHLADDYSANSFSIKVKDVMVCNDYPNNEHKSYGYLRTPEFSNHLASLL</sequence>
<dbReference type="OrthoDB" id="1114329at2"/>